<protein>
    <recommendedName>
        <fullName evidence="12">Succinate dehydrogenase [ubiquinone] cytochrome b small subunit</fullName>
    </recommendedName>
</protein>
<dbReference type="SUPFAM" id="SSF81343">
    <property type="entry name" value="Fumarate reductase respiratory complex transmembrane subunits"/>
    <property type="match status" value="1"/>
</dbReference>
<keyword evidence="11" id="KW-0408">Iron</keyword>
<accession>A0A813N4G8</accession>
<dbReference type="CDD" id="cd03496">
    <property type="entry name" value="SQR_TypeC_CybS"/>
    <property type="match status" value="1"/>
</dbReference>
<keyword evidence="14" id="KW-1185">Reference proteome</keyword>
<keyword evidence="6 12" id="KW-0809">Transit peptide</keyword>
<gene>
    <name evidence="13" type="ORF">OXX778_LOCUS2836</name>
</gene>
<dbReference type="GO" id="GO:0005743">
    <property type="term" value="C:mitochondrial inner membrane"/>
    <property type="evidence" value="ECO:0007669"/>
    <property type="project" value="UniProtKB-SubCell"/>
</dbReference>
<evidence type="ECO:0000256" key="6">
    <source>
        <dbReference type="ARBA" id="ARBA00022946"/>
    </source>
</evidence>
<dbReference type="InterPro" id="IPR034804">
    <property type="entry name" value="SQR/QFR_C/D"/>
</dbReference>
<comment type="function">
    <text evidence="12">Membrane-anchoring subunit of succinate dehydrogenase (SDH) that is involved in complex II of the mitochondrial electron transport chain and is responsible for transferring electrons from succinate to ubiquinone (coenzyme Q).</text>
</comment>
<keyword evidence="9 12" id="KW-0472">Membrane</keyword>
<keyword evidence="8 12" id="KW-0496">Mitochondrion</keyword>
<evidence type="ECO:0000256" key="11">
    <source>
        <dbReference type="PIRSR" id="PIRSR607992-2"/>
    </source>
</evidence>
<feature type="binding site" description="axial binding residue" evidence="11">
    <location>
        <position position="121"/>
    </location>
    <ligand>
        <name>heme b</name>
        <dbReference type="ChEBI" id="CHEBI:60344"/>
        <note>ligand shared with SDHC</note>
    </ligand>
    <ligandPart>
        <name>Fe</name>
        <dbReference type="ChEBI" id="CHEBI:18248"/>
    </ligandPart>
</feature>
<keyword evidence="12" id="KW-0349">Heme</keyword>
<evidence type="ECO:0000313" key="13">
    <source>
        <dbReference type="EMBL" id="CAF0730929.1"/>
    </source>
</evidence>
<dbReference type="GO" id="GO:0006099">
    <property type="term" value="P:tricarboxylic acid cycle"/>
    <property type="evidence" value="ECO:0007669"/>
    <property type="project" value="UniProtKB-KW"/>
</dbReference>
<dbReference type="GO" id="GO:0046872">
    <property type="term" value="F:metal ion binding"/>
    <property type="evidence" value="ECO:0007669"/>
    <property type="project" value="UniProtKB-KW"/>
</dbReference>
<evidence type="ECO:0000256" key="1">
    <source>
        <dbReference type="ARBA" id="ARBA00004448"/>
    </source>
</evidence>
<keyword evidence="7 12" id="KW-1133">Transmembrane helix</keyword>
<comment type="subcellular location">
    <subcellularLocation>
        <location evidence="1 12">Mitochondrion inner membrane</location>
        <topology evidence="1 12">Multi-pass membrane protein</topology>
    </subcellularLocation>
</comment>
<keyword evidence="5 12" id="KW-0999">Mitochondrion inner membrane</keyword>
<feature type="transmembrane region" description="Helical" evidence="12">
    <location>
        <begin position="142"/>
        <end position="163"/>
    </location>
</feature>
<evidence type="ECO:0000256" key="5">
    <source>
        <dbReference type="ARBA" id="ARBA00022792"/>
    </source>
</evidence>
<keyword evidence="12" id="KW-0249">Electron transport</keyword>
<dbReference type="PANTHER" id="PTHR13337">
    <property type="entry name" value="SUCCINATE DEHYDROGENASE"/>
    <property type="match status" value="1"/>
</dbReference>
<proteinExistence type="inferred from homology"/>
<evidence type="ECO:0000256" key="7">
    <source>
        <dbReference type="ARBA" id="ARBA00022989"/>
    </source>
</evidence>
<comment type="caution">
    <text evidence="13">The sequence shown here is derived from an EMBL/GenBank/DDBJ whole genome shotgun (WGS) entry which is preliminary data.</text>
</comment>
<dbReference type="AlphaFoldDB" id="A0A813N4G8"/>
<dbReference type="Pfam" id="PF05328">
    <property type="entry name" value="CybS"/>
    <property type="match status" value="1"/>
</dbReference>
<dbReference type="PANTHER" id="PTHR13337:SF2">
    <property type="entry name" value="SUCCINATE DEHYDROGENASE [UBIQUINONE] CYTOCHROME B SMALL SUBUNIT, MITOCHONDRIAL"/>
    <property type="match status" value="1"/>
</dbReference>
<comment type="caution">
    <text evidence="12">Lacks conserved residue(s) required for the propagation of feature annotation.</text>
</comment>
<feature type="binding site" evidence="10">
    <location>
        <position position="133"/>
    </location>
    <ligand>
        <name>a ubiquinone</name>
        <dbReference type="ChEBI" id="CHEBI:16389"/>
        <note>ligand shared with IP/SDHB</note>
    </ligand>
</feature>
<evidence type="ECO:0000256" key="4">
    <source>
        <dbReference type="ARBA" id="ARBA00022692"/>
    </source>
</evidence>
<evidence type="ECO:0000256" key="12">
    <source>
        <dbReference type="RuleBase" id="RU364031"/>
    </source>
</evidence>
<dbReference type="Gene3D" id="1.20.1300.10">
    <property type="entry name" value="Fumarate reductase/succinate dehydrogenase, transmembrane subunit"/>
    <property type="match status" value="1"/>
</dbReference>
<evidence type="ECO:0000256" key="10">
    <source>
        <dbReference type="PIRSR" id="PIRSR607992-1"/>
    </source>
</evidence>
<dbReference type="GO" id="GO:0020037">
    <property type="term" value="F:heme binding"/>
    <property type="evidence" value="ECO:0007669"/>
    <property type="project" value="TreeGrafter"/>
</dbReference>
<feature type="transmembrane region" description="Helical" evidence="12">
    <location>
        <begin position="90"/>
        <end position="106"/>
    </location>
</feature>
<keyword evidence="4 12" id="KW-0812">Transmembrane</keyword>
<evidence type="ECO:0000313" key="14">
    <source>
        <dbReference type="Proteomes" id="UP000663879"/>
    </source>
</evidence>
<keyword evidence="12" id="KW-0816">Tricarboxylic acid cycle</keyword>
<name>A0A813N4G8_9BILA</name>
<evidence type="ECO:0000256" key="9">
    <source>
        <dbReference type="ARBA" id="ARBA00023136"/>
    </source>
</evidence>
<dbReference type="Proteomes" id="UP000663879">
    <property type="component" value="Unassembled WGS sequence"/>
</dbReference>
<dbReference type="InterPro" id="IPR007992">
    <property type="entry name" value="CybS"/>
</dbReference>
<evidence type="ECO:0000256" key="3">
    <source>
        <dbReference type="ARBA" id="ARBA00022448"/>
    </source>
</evidence>
<dbReference type="EMBL" id="CAJNOC010000233">
    <property type="protein sequence ID" value="CAF0730929.1"/>
    <property type="molecule type" value="Genomic_DNA"/>
</dbReference>
<keyword evidence="3 12" id="KW-0813">Transport</keyword>
<evidence type="ECO:0000256" key="8">
    <source>
        <dbReference type="ARBA" id="ARBA00023128"/>
    </source>
</evidence>
<sequence length="178" mass="19638">MSSVNLLRGGFRSINSILRPYSTVQSSFNGRNATLAKKNILFVSGQQNQIAQQSRVPLNQYIRAVASVHPHRSPLEHDEKAGLHWSIERYLAVGLLAIIPGSILLETSVTDYLLAAALVVHANWGCRSIIVDYIHGKQLPKIALAVLYSASFLAFVGLCYFNYSDVGLSKAIKKIWSL</sequence>
<comment type="similarity">
    <text evidence="2 12">Belongs to the CybS family.</text>
</comment>
<dbReference type="GO" id="GO:0048039">
    <property type="term" value="F:ubiquinone binding"/>
    <property type="evidence" value="ECO:0007669"/>
    <property type="project" value="TreeGrafter"/>
</dbReference>
<keyword evidence="11 12" id="KW-0479">Metal-binding</keyword>
<dbReference type="OrthoDB" id="18577at2759"/>
<reference evidence="13" key="1">
    <citation type="submission" date="2021-02" db="EMBL/GenBank/DDBJ databases">
        <authorList>
            <person name="Nowell W R."/>
        </authorList>
    </citation>
    <scope>NUCLEOTIDE SEQUENCE</scope>
    <source>
        <strain evidence="13">Ploen Becks lab</strain>
    </source>
</reference>
<dbReference type="GO" id="GO:0006121">
    <property type="term" value="P:mitochondrial electron transport, succinate to ubiquinone"/>
    <property type="evidence" value="ECO:0007669"/>
    <property type="project" value="TreeGrafter"/>
</dbReference>
<evidence type="ECO:0000256" key="2">
    <source>
        <dbReference type="ARBA" id="ARBA00007294"/>
    </source>
</evidence>
<organism evidence="13 14">
    <name type="scientific">Brachionus calyciflorus</name>
    <dbReference type="NCBI Taxonomy" id="104777"/>
    <lineage>
        <taxon>Eukaryota</taxon>
        <taxon>Metazoa</taxon>
        <taxon>Spiralia</taxon>
        <taxon>Gnathifera</taxon>
        <taxon>Rotifera</taxon>
        <taxon>Eurotatoria</taxon>
        <taxon>Monogononta</taxon>
        <taxon>Pseudotrocha</taxon>
        <taxon>Ploima</taxon>
        <taxon>Brachionidae</taxon>
        <taxon>Brachionus</taxon>
    </lineage>
</organism>